<reference evidence="3 4" key="1">
    <citation type="submission" date="2016-10" db="EMBL/GenBank/DDBJ databases">
        <authorList>
            <person name="de Groot N.N."/>
        </authorList>
    </citation>
    <scope>NUCLEOTIDE SEQUENCE [LARGE SCALE GENOMIC DNA]</scope>
    <source>
        <strain evidence="3 4">DSM 21800</strain>
    </source>
</reference>
<name>A0A1H1NK09_9ACTN</name>
<feature type="compositionally biased region" description="Low complexity" evidence="1">
    <location>
        <begin position="176"/>
        <end position="275"/>
    </location>
</feature>
<evidence type="ECO:0000313" key="3">
    <source>
        <dbReference type="EMBL" id="SDR99381.1"/>
    </source>
</evidence>
<dbReference type="Proteomes" id="UP000199103">
    <property type="component" value="Chromosome I"/>
</dbReference>
<sequence length="275" mass="30507">MKVMWRREHLDTARMPPICAVTGQPAEGTARVWFGKRWAMFMPSFVRLVIDLTNRPVVINVPVSGPVQRSFTRHSKLSLLTLLGIVLAFASALALRGTFGSLLFFVFLIASLGWMIFIRSKLNIVGSDIENGWLVMERAATPFGEAMAASNPAGMVQLLESGQPQQGAAVQPSSPPQHQAGPQQQPYGAAGPNGAPPAYGQPQQQYGQPQQPYGQLPQQPYGQPQQQYGQPHQQYGQPPQQYGQPHQQYEQPHEQYGNPQQQYGNHQQQYGNHQQ</sequence>
<dbReference type="EMBL" id="LT629772">
    <property type="protein sequence ID" value="SDR99381.1"/>
    <property type="molecule type" value="Genomic_DNA"/>
</dbReference>
<feature type="region of interest" description="Disordered" evidence="1">
    <location>
        <begin position="162"/>
        <end position="275"/>
    </location>
</feature>
<accession>A0A1H1NK09</accession>
<keyword evidence="2" id="KW-1133">Transmembrane helix</keyword>
<evidence type="ECO:0000256" key="1">
    <source>
        <dbReference type="SAM" id="MobiDB-lite"/>
    </source>
</evidence>
<keyword evidence="4" id="KW-1185">Reference proteome</keyword>
<dbReference type="AlphaFoldDB" id="A0A1H1NK09"/>
<protein>
    <submittedName>
        <fullName evidence="3">Uncharacterized protein</fullName>
    </submittedName>
</protein>
<feature type="transmembrane region" description="Helical" evidence="2">
    <location>
        <begin position="101"/>
        <end position="118"/>
    </location>
</feature>
<dbReference type="RefSeq" id="WP_157683180.1">
    <property type="nucleotide sequence ID" value="NZ_LT629772.1"/>
</dbReference>
<keyword evidence="2" id="KW-0812">Transmembrane</keyword>
<evidence type="ECO:0000313" key="4">
    <source>
        <dbReference type="Proteomes" id="UP000199103"/>
    </source>
</evidence>
<feature type="compositionally biased region" description="Polar residues" evidence="1">
    <location>
        <begin position="162"/>
        <end position="172"/>
    </location>
</feature>
<proteinExistence type="predicted"/>
<organism evidence="3 4">
    <name type="scientific">Microlunatus soli</name>
    <dbReference type="NCBI Taxonomy" id="630515"/>
    <lineage>
        <taxon>Bacteria</taxon>
        <taxon>Bacillati</taxon>
        <taxon>Actinomycetota</taxon>
        <taxon>Actinomycetes</taxon>
        <taxon>Propionibacteriales</taxon>
        <taxon>Propionibacteriaceae</taxon>
        <taxon>Microlunatus</taxon>
    </lineage>
</organism>
<keyword evidence="2" id="KW-0472">Membrane</keyword>
<evidence type="ECO:0000256" key="2">
    <source>
        <dbReference type="SAM" id="Phobius"/>
    </source>
</evidence>
<gene>
    <name evidence="3" type="ORF">SAMN04489812_0546</name>
</gene>
<feature type="transmembrane region" description="Helical" evidence="2">
    <location>
        <begin position="77"/>
        <end position="95"/>
    </location>
</feature>